<evidence type="ECO:0000256" key="1">
    <source>
        <dbReference type="SAM" id="Phobius"/>
    </source>
</evidence>
<keyword evidence="1" id="KW-0812">Transmembrane</keyword>
<organism evidence="2">
    <name type="scientific">Cacopsylla melanoneura</name>
    <dbReference type="NCBI Taxonomy" id="428564"/>
    <lineage>
        <taxon>Eukaryota</taxon>
        <taxon>Metazoa</taxon>
        <taxon>Ecdysozoa</taxon>
        <taxon>Arthropoda</taxon>
        <taxon>Hexapoda</taxon>
        <taxon>Insecta</taxon>
        <taxon>Pterygota</taxon>
        <taxon>Neoptera</taxon>
        <taxon>Paraneoptera</taxon>
        <taxon>Hemiptera</taxon>
        <taxon>Sternorrhyncha</taxon>
        <taxon>Psylloidea</taxon>
        <taxon>Psyllidae</taxon>
        <taxon>Psyllinae</taxon>
        <taxon>Cacopsylla</taxon>
    </lineage>
</organism>
<dbReference type="EMBL" id="HBUF01194292">
    <property type="protein sequence ID" value="CAG6659470.1"/>
    <property type="molecule type" value="Transcribed_RNA"/>
</dbReference>
<accession>A0A8D8RY22</accession>
<dbReference type="AlphaFoldDB" id="A0A8D8RY22"/>
<sequence>MQDLILYSVMTCVPHLAMGQLLSIFKPRAMDMFKRSGARRTGINIRTELTWTGVAYLTSPTSSTSPSSAFCQLNTISSPHWTISRPMGVLRFLNSCFSICTIIRLK</sequence>
<evidence type="ECO:0000313" key="2">
    <source>
        <dbReference type="EMBL" id="CAG6659470.1"/>
    </source>
</evidence>
<reference evidence="2" key="1">
    <citation type="submission" date="2021-05" db="EMBL/GenBank/DDBJ databases">
        <authorList>
            <person name="Alioto T."/>
            <person name="Alioto T."/>
            <person name="Gomez Garrido J."/>
        </authorList>
    </citation>
    <scope>NUCLEOTIDE SEQUENCE</scope>
</reference>
<protein>
    <submittedName>
        <fullName evidence="2">Uncharacterized protein</fullName>
    </submittedName>
</protein>
<proteinExistence type="predicted"/>
<keyword evidence="1" id="KW-1133">Transmembrane helix</keyword>
<name>A0A8D8RY22_9HEMI</name>
<keyword evidence="1" id="KW-0472">Membrane</keyword>
<feature type="transmembrane region" description="Helical" evidence="1">
    <location>
        <begin position="6"/>
        <end position="25"/>
    </location>
</feature>